<feature type="compositionally biased region" description="Low complexity" evidence="5">
    <location>
        <begin position="549"/>
        <end position="566"/>
    </location>
</feature>
<proteinExistence type="predicted"/>
<dbReference type="InterPro" id="IPR052646">
    <property type="entry name" value="Peroxisomal_PEX28-32"/>
</dbReference>
<keyword evidence="3 6" id="KW-1133">Transmembrane helix</keyword>
<evidence type="ECO:0000259" key="7">
    <source>
        <dbReference type="SMART" id="SM00693"/>
    </source>
</evidence>
<feature type="compositionally biased region" description="Pro residues" evidence="5">
    <location>
        <begin position="508"/>
        <end position="518"/>
    </location>
</feature>
<reference evidence="9" key="1">
    <citation type="submission" date="2016-03" db="EMBL/GenBank/DDBJ databases">
        <authorList>
            <person name="Ploux O."/>
        </authorList>
    </citation>
    <scope>NUCLEOTIDE SEQUENCE [LARGE SCALE GENOMIC DNA]</scope>
    <source>
        <strain evidence="9">UK7</strain>
    </source>
</reference>
<dbReference type="PANTHER" id="PTHR31679">
    <property type="entry name" value="PEROXISOMAL MEMBRANE PROTEIN PEX30-RELATED"/>
    <property type="match status" value="1"/>
</dbReference>
<feature type="compositionally biased region" description="Basic and acidic residues" evidence="5">
    <location>
        <begin position="598"/>
        <end position="634"/>
    </location>
</feature>
<gene>
    <name evidence="8" type="ORF">RCO7_02330</name>
</gene>
<keyword evidence="4 6" id="KW-0472">Membrane</keyword>
<feature type="domain" description="Peroxin/Ferlin" evidence="7">
    <location>
        <begin position="338"/>
        <end position="406"/>
    </location>
</feature>
<feature type="region of interest" description="Disordered" evidence="5">
    <location>
        <begin position="294"/>
        <end position="319"/>
    </location>
</feature>
<keyword evidence="9" id="KW-1185">Reference proteome</keyword>
<evidence type="ECO:0000313" key="9">
    <source>
        <dbReference type="Proteomes" id="UP000178129"/>
    </source>
</evidence>
<evidence type="ECO:0000256" key="2">
    <source>
        <dbReference type="ARBA" id="ARBA00022692"/>
    </source>
</evidence>
<feature type="compositionally biased region" description="Low complexity" evidence="5">
    <location>
        <begin position="294"/>
        <end position="307"/>
    </location>
</feature>
<feature type="region of interest" description="Disordered" evidence="5">
    <location>
        <begin position="462"/>
        <end position="634"/>
    </location>
</feature>
<evidence type="ECO:0000256" key="4">
    <source>
        <dbReference type="ARBA" id="ARBA00023136"/>
    </source>
</evidence>
<evidence type="ECO:0000256" key="6">
    <source>
        <dbReference type="SAM" id="Phobius"/>
    </source>
</evidence>
<feature type="transmembrane region" description="Helical" evidence="6">
    <location>
        <begin position="216"/>
        <end position="235"/>
    </location>
</feature>
<dbReference type="Proteomes" id="UP000178129">
    <property type="component" value="Unassembled WGS sequence"/>
</dbReference>
<feature type="compositionally biased region" description="Basic and acidic residues" evidence="5">
    <location>
        <begin position="532"/>
        <end position="548"/>
    </location>
</feature>
<dbReference type="GO" id="GO:0012505">
    <property type="term" value="C:endomembrane system"/>
    <property type="evidence" value="ECO:0007669"/>
    <property type="project" value="UniProtKB-SubCell"/>
</dbReference>
<dbReference type="GO" id="GO:0005778">
    <property type="term" value="C:peroxisomal membrane"/>
    <property type="evidence" value="ECO:0007669"/>
    <property type="project" value="TreeGrafter"/>
</dbReference>
<sequence>MSSTPSSSRRDDDGTSIAATNDPNPPTIAAFSPVTLSSSHAPNANKQRSTILVHQKSPLLIATPPQITRALAYSHPFLLPLNQFVGLLTWTSGDPWESFLLVASFWGVVLYGDVVMRFAGPVVVVTGLILGMYSRRYSPLSSTGWTGEKQKKGHKKLDSEATNIKHQKTLDEIVETLKVLTSRCNVLLDPLLELTDFLSTQRTATSATTRPALTTLLIRILLVTPLWILLTLHPVRLITTKRIVLLTGTIFFTWHSRPNRVTRTILWRSASVRRVCTFATGLHFSDPAAIILPPSKTSSSSSSSEKAPPLPPRRKSALEETAALAASQASKRRPDAPGVRFTFILYENQRRWLGLGWTTSLFAYERASWTDEHLNPAPAKEEFELPDTEGGAARWRWAEGGRWLVEGAGESDEGGKKAKEDSVDGGMGWIYYDNKWQNGRRGVDGWGRYTRRRKWYRDAELVEVSPSTEITPSPTPTRTSIPNSNSNFTNDKVSKTPRTPTSSENITNPPPITSPPPENSILDLSSSHPKTNSKDKDKDAQSIKDSIRSKASTSSSKSDNASLKGSIAALTSRNGPGSGSLRRKGMTSSEKSSLHSAGGRERDRERDEEGPGTVRPRDVDSWGISDDARMGLDQ</sequence>
<dbReference type="InterPro" id="IPR010482">
    <property type="entry name" value="TECPR1-like_DysF"/>
</dbReference>
<protein>
    <submittedName>
        <fullName evidence="8">Probable integral peroxisomal membrane protein</fullName>
    </submittedName>
</protein>
<dbReference type="PANTHER" id="PTHR31679:SF2">
    <property type="entry name" value="PEROXISOMAL MEMBRANE PROTEIN PEX30-RELATED"/>
    <property type="match status" value="1"/>
</dbReference>
<evidence type="ECO:0000256" key="1">
    <source>
        <dbReference type="ARBA" id="ARBA00004127"/>
    </source>
</evidence>
<dbReference type="AlphaFoldDB" id="A0A1E1JVQ4"/>
<evidence type="ECO:0000256" key="5">
    <source>
        <dbReference type="SAM" id="MobiDB-lite"/>
    </source>
</evidence>
<feature type="region of interest" description="Disordered" evidence="5">
    <location>
        <begin position="1"/>
        <end position="26"/>
    </location>
</feature>
<feature type="compositionally biased region" description="Polar residues" evidence="5">
    <location>
        <begin position="586"/>
        <end position="595"/>
    </location>
</feature>
<name>A0A1E1JVQ4_9HELO</name>
<dbReference type="STRING" id="914237.A0A1E1JVQ4"/>
<dbReference type="InParanoid" id="A0A1E1JVQ4"/>
<dbReference type="FunCoup" id="A0A1E1JVQ4">
    <property type="interactions" value="55"/>
</dbReference>
<organism evidence="8 9">
    <name type="scientific">Rhynchosporium graminicola</name>
    <dbReference type="NCBI Taxonomy" id="2792576"/>
    <lineage>
        <taxon>Eukaryota</taxon>
        <taxon>Fungi</taxon>
        <taxon>Dikarya</taxon>
        <taxon>Ascomycota</taxon>
        <taxon>Pezizomycotina</taxon>
        <taxon>Leotiomycetes</taxon>
        <taxon>Helotiales</taxon>
        <taxon>Ploettnerulaceae</taxon>
        <taxon>Rhynchosporium</taxon>
    </lineage>
</organism>
<feature type="compositionally biased region" description="Polar residues" evidence="5">
    <location>
        <begin position="488"/>
        <end position="503"/>
    </location>
</feature>
<dbReference type="InterPro" id="IPR006614">
    <property type="entry name" value="Peroxin/Ferlin"/>
</dbReference>
<dbReference type="EMBL" id="FJUW01000003">
    <property type="protein sequence ID" value="CZS89966.1"/>
    <property type="molecule type" value="Genomic_DNA"/>
</dbReference>
<feature type="compositionally biased region" description="Low complexity" evidence="5">
    <location>
        <begin position="465"/>
        <end position="487"/>
    </location>
</feature>
<dbReference type="Pfam" id="PF06398">
    <property type="entry name" value="Pex24p"/>
    <property type="match status" value="1"/>
</dbReference>
<evidence type="ECO:0000313" key="8">
    <source>
        <dbReference type="EMBL" id="CZS89966.1"/>
    </source>
</evidence>
<comment type="caution">
    <text evidence="8">The sequence shown here is derived from an EMBL/GenBank/DDBJ whole genome shotgun (WGS) entry which is preliminary data.</text>
</comment>
<evidence type="ECO:0000256" key="3">
    <source>
        <dbReference type="ARBA" id="ARBA00022989"/>
    </source>
</evidence>
<accession>A0A1E1JVQ4</accession>
<keyword evidence="2 6" id="KW-0812">Transmembrane</keyword>
<dbReference type="SMART" id="SM00693">
    <property type="entry name" value="DysFN"/>
    <property type="match status" value="1"/>
</dbReference>
<feature type="transmembrane region" description="Helical" evidence="6">
    <location>
        <begin position="114"/>
        <end position="133"/>
    </location>
</feature>
<comment type="subcellular location">
    <subcellularLocation>
        <location evidence="1">Endomembrane system</location>
        <topology evidence="1">Multi-pass membrane protein</topology>
    </subcellularLocation>
</comment>
<dbReference type="GO" id="GO:0007031">
    <property type="term" value="P:peroxisome organization"/>
    <property type="evidence" value="ECO:0007669"/>
    <property type="project" value="UniProtKB-ARBA"/>
</dbReference>